<feature type="domain" description="Insertion element IS150 protein InsJ-like helix-turn-helix" evidence="1">
    <location>
        <begin position="7"/>
        <end position="43"/>
    </location>
</feature>
<dbReference type="Gene3D" id="1.10.10.10">
    <property type="entry name" value="Winged helix-like DNA-binding domain superfamily/Winged helix DNA-binding domain"/>
    <property type="match status" value="1"/>
</dbReference>
<evidence type="ECO:0000313" key="3">
    <source>
        <dbReference type="Proteomes" id="UP000003805"/>
    </source>
</evidence>
<dbReference type="InterPro" id="IPR036388">
    <property type="entry name" value="WH-like_DNA-bd_sf"/>
</dbReference>
<dbReference type="InterPro" id="IPR055247">
    <property type="entry name" value="InsJ-like_HTH"/>
</dbReference>
<name>D7NG99_9BACT</name>
<protein>
    <recommendedName>
        <fullName evidence="1">Insertion element IS150 protein InsJ-like helix-turn-helix domain-containing protein</fullName>
    </recommendedName>
</protein>
<organism evidence="2 3">
    <name type="scientific">Segatella oris C735</name>
    <dbReference type="NCBI Taxonomy" id="563008"/>
    <lineage>
        <taxon>Bacteria</taxon>
        <taxon>Pseudomonadati</taxon>
        <taxon>Bacteroidota</taxon>
        <taxon>Bacteroidia</taxon>
        <taxon>Bacteroidales</taxon>
        <taxon>Prevotellaceae</taxon>
        <taxon>Segatella</taxon>
    </lineage>
</organism>
<dbReference type="SUPFAM" id="SSF46689">
    <property type="entry name" value="Homeodomain-like"/>
    <property type="match status" value="1"/>
</dbReference>
<feature type="non-terminal residue" evidence="2">
    <location>
        <position position="109"/>
    </location>
</feature>
<dbReference type="Proteomes" id="UP000003805">
    <property type="component" value="Unassembled WGS sequence"/>
</dbReference>
<gene>
    <name evidence="2" type="ORF">HMPREF0665_02610</name>
</gene>
<dbReference type="EMBL" id="GL349577">
    <property type="protein sequence ID" value="EFI47427.1"/>
    <property type="molecule type" value="Genomic_DNA"/>
</dbReference>
<dbReference type="HOGENOM" id="CLU_174418_0_0_10"/>
<sequence>MTKLKNLLRCYASGMGIRSISSTFHISRNTLRKYVRKFQESGLSMEQILSLSDDKLADLFSDGHSRNRPPSARKLELEALVPDYVKRLSKKGVSILSLHTEYLKTHPNG</sequence>
<dbReference type="AlphaFoldDB" id="D7NG99"/>
<reference evidence="2 3" key="1">
    <citation type="submission" date="2010-02" db="EMBL/GenBank/DDBJ databases">
        <title>The Genome Sequence of Prevotella oris strain C735.</title>
        <authorList>
            <consortium name="The Broad Institute Genome Sequencing Platform"/>
            <person name="Ward D."/>
            <person name="Feldgarden M."/>
            <person name="Earl A."/>
            <person name="Young S.K."/>
            <person name="Zeng Q."/>
            <person name="Koehrsen M."/>
            <person name="Alvarado L."/>
            <person name="Berlin A."/>
            <person name="Bochicchio J."/>
            <person name="Borenstein D."/>
            <person name="Chapman S.B."/>
            <person name="Chen Z."/>
            <person name="Engels R."/>
            <person name="Freedman E."/>
            <person name="Gellesch M."/>
            <person name="Goldberg J."/>
            <person name="Griggs A."/>
            <person name="Gujja S."/>
            <person name="Heilman E."/>
            <person name="Heiman D."/>
            <person name="Hepburn T."/>
            <person name="Howarth C."/>
            <person name="Jen D."/>
            <person name="Larson L."/>
            <person name="Mehta T."/>
            <person name="Park D."/>
            <person name="Pearson M."/>
            <person name="Roberts A."/>
            <person name="Saif S."/>
            <person name="Shea T."/>
            <person name="Shenoy N."/>
            <person name="Sisk P."/>
            <person name="Stolte C."/>
            <person name="Sykes S."/>
            <person name="Thomson T."/>
            <person name="Walk T."/>
            <person name="White J."/>
            <person name="Yandava C."/>
            <person name="Sibley C.D."/>
            <person name="Field T.R."/>
            <person name="Grinwis M."/>
            <person name="Eshaghurshan C.S."/>
            <person name="Surette M.G."/>
            <person name="Haas B."/>
            <person name="Nusbaum C."/>
            <person name="Birren B."/>
        </authorList>
    </citation>
    <scope>NUCLEOTIDE SEQUENCE [LARGE SCALE GENOMIC DNA]</scope>
    <source>
        <strain evidence="2 3">C735</strain>
    </source>
</reference>
<dbReference type="RefSeq" id="WP_004378847.1">
    <property type="nucleotide sequence ID" value="NZ_GL349577.1"/>
</dbReference>
<dbReference type="InterPro" id="IPR009057">
    <property type="entry name" value="Homeodomain-like_sf"/>
</dbReference>
<keyword evidence="3" id="KW-1185">Reference proteome</keyword>
<dbReference type="Pfam" id="PF13518">
    <property type="entry name" value="HTH_28"/>
    <property type="match status" value="1"/>
</dbReference>
<dbReference type="eggNOG" id="COG4584">
    <property type="taxonomic scope" value="Bacteria"/>
</dbReference>
<accession>D7NG99</accession>
<proteinExistence type="predicted"/>
<evidence type="ECO:0000259" key="1">
    <source>
        <dbReference type="Pfam" id="PF13518"/>
    </source>
</evidence>
<evidence type="ECO:0000313" key="2">
    <source>
        <dbReference type="EMBL" id="EFI47427.1"/>
    </source>
</evidence>